<evidence type="ECO:0000313" key="3">
    <source>
        <dbReference type="Proteomes" id="UP000316621"/>
    </source>
</evidence>
<evidence type="ECO:0000313" key="2">
    <source>
        <dbReference type="EMBL" id="RZC79498.1"/>
    </source>
</evidence>
<sequence>MHRRSPRILKKNQNEKGTQEIKEPKQNVKTKKKIEEDPTRKRKNKNTNEERNVKQKNKVEEESAESESESDEEEQQNSDEENQEESKPEAQLKGKSRANEKRIKGGLQPLVDMGNFLRTKFEVEDANNKKKLILAKALKESPNWDLLMRILIESEELKQQLHPKKGIDYSNFLNTKFRPEKPKDCPDAIMKNKVVSKLKNAEEDESDPVHFVRLLCWFYERTKIYIDKRENFENVTLRFLRWDQNTLCKQLVSDFSKEVNKKEINMTWFCKTPILGIALATKNMAKVKICGVPEKLRTRYTGNVKETYLIIPMCLTDKDGI</sequence>
<dbReference type="Proteomes" id="UP000316621">
    <property type="component" value="Chromosome 9"/>
</dbReference>
<proteinExistence type="predicted"/>
<keyword evidence="3" id="KW-1185">Reference proteome</keyword>
<accession>A0A4Y7L4Z2</accession>
<feature type="compositionally biased region" description="Basic residues" evidence="1">
    <location>
        <begin position="1"/>
        <end position="10"/>
    </location>
</feature>
<dbReference type="Gramene" id="RZC79498">
    <property type="protein sequence ID" value="RZC79498"/>
    <property type="gene ID" value="C5167_003729"/>
</dbReference>
<feature type="compositionally biased region" description="Basic and acidic residues" evidence="1">
    <location>
        <begin position="46"/>
        <end position="61"/>
    </location>
</feature>
<reference evidence="2 3" key="1">
    <citation type="journal article" date="2018" name="Science">
        <title>The opium poppy genome and morphinan production.</title>
        <authorList>
            <person name="Guo L."/>
            <person name="Winzer T."/>
            <person name="Yang X."/>
            <person name="Li Y."/>
            <person name="Ning Z."/>
            <person name="He Z."/>
            <person name="Teodor R."/>
            <person name="Lu Y."/>
            <person name="Bowser T.A."/>
            <person name="Graham I.A."/>
            <person name="Ye K."/>
        </authorList>
    </citation>
    <scope>NUCLEOTIDE SEQUENCE [LARGE SCALE GENOMIC DNA]</scope>
    <source>
        <strain evidence="3">cv. HN1</strain>
        <tissue evidence="2">Leaves</tissue>
    </source>
</reference>
<feature type="region of interest" description="Disordered" evidence="1">
    <location>
        <begin position="1"/>
        <end position="106"/>
    </location>
</feature>
<name>A0A4Y7L4Z2_PAPSO</name>
<dbReference type="AlphaFoldDB" id="A0A4Y7L4Z2"/>
<protein>
    <submittedName>
        <fullName evidence="2">Uncharacterized protein</fullName>
    </submittedName>
</protein>
<feature type="compositionally biased region" description="Basic and acidic residues" evidence="1">
    <location>
        <begin position="12"/>
        <end position="26"/>
    </location>
</feature>
<feature type="compositionally biased region" description="Basic and acidic residues" evidence="1">
    <location>
        <begin position="84"/>
        <end position="103"/>
    </location>
</feature>
<gene>
    <name evidence="2" type="ORF">C5167_003729</name>
</gene>
<dbReference type="EMBL" id="CM010723">
    <property type="protein sequence ID" value="RZC79498.1"/>
    <property type="molecule type" value="Genomic_DNA"/>
</dbReference>
<evidence type="ECO:0000256" key="1">
    <source>
        <dbReference type="SAM" id="MobiDB-lite"/>
    </source>
</evidence>
<feature type="compositionally biased region" description="Acidic residues" evidence="1">
    <location>
        <begin position="62"/>
        <end position="83"/>
    </location>
</feature>
<organism evidence="2 3">
    <name type="scientific">Papaver somniferum</name>
    <name type="common">Opium poppy</name>
    <dbReference type="NCBI Taxonomy" id="3469"/>
    <lineage>
        <taxon>Eukaryota</taxon>
        <taxon>Viridiplantae</taxon>
        <taxon>Streptophyta</taxon>
        <taxon>Embryophyta</taxon>
        <taxon>Tracheophyta</taxon>
        <taxon>Spermatophyta</taxon>
        <taxon>Magnoliopsida</taxon>
        <taxon>Ranunculales</taxon>
        <taxon>Papaveraceae</taxon>
        <taxon>Papaveroideae</taxon>
        <taxon>Papaver</taxon>
    </lineage>
</organism>